<dbReference type="SMART" id="SM00595">
    <property type="entry name" value="MADF"/>
    <property type="match status" value="1"/>
</dbReference>
<dbReference type="EMBL" id="OE179469">
    <property type="protein sequence ID" value="CAD7568891.1"/>
    <property type="molecule type" value="Genomic_DNA"/>
</dbReference>
<name>A0A7R9IXX1_TIMCA</name>
<protein>
    <submittedName>
        <fullName evidence="3">(California timema) hypothetical protein</fullName>
    </submittedName>
</protein>
<dbReference type="PANTHER" id="PTHR21505">
    <property type="entry name" value="MADF DOMAIN-CONTAINING PROTEIN-RELATED"/>
    <property type="match status" value="1"/>
</dbReference>
<dbReference type="PROSITE" id="PS51029">
    <property type="entry name" value="MADF"/>
    <property type="match status" value="1"/>
</dbReference>
<evidence type="ECO:0000313" key="3">
    <source>
        <dbReference type="EMBL" id="CAD7568891.1"/>
    </source>
</evidence>
<dbReference type="PANTHER" id="PTHR21505:SF8">
    <property type="entry name" value="DPT-YFP REPRESSOR BY OVEREXPRESSION, ISOFORM D-RELATED"/>
    <property type="match status" value="1"/>
</dbReference>
<accession>A0A7R9IXX1</accession>
<organism evidence="3">
    <name type="scientific">Timema californicum</name>
    <name type="common">California timema</name>
    <name type="synonym">Walking stick</name>
    <dbReference type="NCBI Taxonomy" id="61474"/>
    <lineage>
        <taxon>Eukaryota</taxon>
        <taxon>Metazoa</taxon>
        <taxon>Ecdysozoa</taxon>
        <taxon>Arthropoda</taxon>
        <taxon>Hexapoda</taxon>
        <taxon>Insecta</taxon>
        <taxon>Pterygota</taxon>
        <taxon>Neoptera</taxon>
        <taxon>Polyneoptera</taxon>
        <taxon>Phasmatodea</taxon>
        <taxon>Timematodea</taxon>
        <taxon>Timematoidea</taxon>
        <taxon>Timematidae</taxon>
        <taxon>Timema</taxon>
    </lineage>
</organism>
<dbReference type="AlphaFoldDB" id="A0A7R9IXX1"/>
<dbReference type="Pfam" id="PF10545">
    <property type="entry name" value="MADF_DNA_bdg"/>
    <property type="match status" value="1"/>
</dbReference>
<reference evidence="3" key="1">
    <citation type="submission" date="2020-11" db="EMBL/GenBank/DDBJ databases">
        <authorList>
            <person name="Tran Van P."/>
        </authorList>
    </citation>
    <scope>NUCLEOTIDE SEQUENCE</scope>
</reference>
<feature type="region of interest" description="Disordered" evidence="1">
    <location>
        <begin position="307"/>
        <end position="350"/>
    </location>
</feature>
<evidence type="ECO:0000259" key="2">
    <source>
        <dbReference type="PROSITE" id="PS51029"/>
    </source>
</evidence>
<feature type="domain" description="MADF" evidence="2">
    <location>
        <begin position="164"/>
        <end position="263"/>
    </location>
</feature>
<proteinExistence type="predicted"/>
<sequence length="410" mass="46089">MSEWDTVPIRVKACLRMNEWVGIGSLGDLVPGSETVVGSGIIRTGAAPQEEGVQDLPLYSEREREKERYSDEVVSAAICREATETSPLDAACADMSVLDSGRARGLGAVLSDLPVSQGNRRVYVFLTTCVSDVFKASPTPLFGDEMAKSHKIMVTEPGQEFVAEFIEVYRSLPCLWRTKSRDYYNKALRSEGYKRLVDKWREVNPGADRDFVIKKINNLRSAFRREMNKVKASMRDKDPASDAVYSPHLWYYELLLFTADEEMPPTGGYHCEDGNLEEDHVWRVGDDILAAGVKVEIGEEIYGETVDSYPFSDQSAPPKSTKHSSTEPPPPQKKARPAESERNSSYCPTASRTCESADECEIVGKRFEYQLRGMNERQRIIADKLISDVMYYGRLGRLSEDSVLHLRAPR</sequence>
<evidence type="ECO:0000256" key="1">
    <source>
        <dbReference type="SAM" id="MobiDB-lite"/>
    </source>
</evidence>
<gene>
    <name evidence="3" type="ORF">TCMB3V08_LOCUS1643</name>
</gene>
<dbReference type="InterPro" id="IPR006578">
    <property type="entry name" value="MADF-dom"/>
</dbReference>